<keyword evidence="8" id="KW-1185">Reference proteome</keyword>
<dbReference type="PANTHER" id="PTHR42973:SF39">
    <property type="entry name" value="FAD-BINDING PCMH-TYPE DOMAIN-CONTAINING PROTEIN"/>
    <property type="match status" value="1"/>
</dbReference>
<dbReference type="RefSeq" id="XP_007397685.1">
    <property type="nucleotide sequence ID" value="XM_007397623.1"/>
</dbReference>
<protein>
    <recommendedName>
        <fullName evidence="6">FAD-binding PCMH-type domain-containing protein</fullName>
    </recommendedName>
</protein>
<accession>K5W1I5</accession>
<evidence type="ECO:0000256" key="3">
    <source>
        <dbReference type="ARBA" id="ARBA00022630"/>
    </source>
</evidence>
<dbReference type="Gene3D" id="3.30.43.10">
    <property type="entry name" value="Uridine Diphospho-n-acetylenolpyruvylglucosamine Reductase, domain 2"/>
    <property type="match status" value="1"/>
</dbReference>
<dbReference type="Gene3D" id="3.40.462.20">
    <property type="match status" value="1"/>
</dbReference>
<dbReference type="Pfam" id="PF08031">
    <property type="entry name" value="BBE"/>
    <property type="match status" value="1"/>
</dbReference>
<dbReference type="KEGG" id="pco:PHACADRAFT_147283"/>
<dbReference type="AlphaFoldDB" id="K5W1I5"/>
<keyword evidence="5" id="KW-0560">Oxidoreductase</keyword>
<organism evidence="7 8">
    <name type="scientific">Phanerochaete carnosa (strain HHB-10118-sp)</name>
    <name type="common">White-rot fungus</name>
    <name type="synonym">Peniophora carnosa</name>
    <dbReference type="NCBI Taxonomy" id="650164"/>
    <lineage>
        <taxon>Eukaryota</taxon>
        <taxon>Fungi</taxon>
        <taxon>Dikarya</taxon>
        <taxon>Basidiomycota</taxon>
        <taxon>Agaricomycotina</taxon>
        <taxon>Agaricomycetes</taxon>
        <taxon>Polyporales</taxon>
        <taxon>Phanerochaetaceae</taxon>
        <taxon>Phanerochaete</taxon>
    </lineage>
</organism>
<evidence type="ECO:0000256" key="1">
    <source>
        <dbReference type="ARBA" id="ARBA00001974"/>
    </source>
</evidence>
<evidence type="ECO:0000313" key="8">
    <source>
        <dbReference type="Proteomes" id="UP000008370"/>
    </source>
</evidence>
<evidence type="ECO:0000313" key="7">
    <source>
        <dbReference type="EMBL" id="EKM52970.1"/>
    </source>
</evidence>
<evidence type="ECO:0000256" key="2">
    <source>
        <dbReference type="ARBA" id="ARBA00005466"/>
    </source>
</evidence>
<reference evidence="7 8" key="1">
    <citation type="journal article" date="2012" name="BMC Genomics">
        <title>Comparative genomics of the white-rot fungi, Phanerochaete carnosa and P. chrysosporium, to elucidate the genetic basis of the distinct wood types they colonize.</title>
        <authorList>
            <person name="Suzuki H."/>
            <person name="MacDonald J."/>
            <person name="Syed K."/>
            <person name="Salamov A."/>
            <person name="Hori C."/>
            <person name="Aerts A."/>
            <person name="Henrissat B."/>
            <person name="Wiebenga A."/>
            <person name="vanKuyk P.A."/>
            <person name="Barry K."/>
            <person name="Lindquist E."/>
            <person name="LaButti K."/>
            <person name="Lapidus A."/>
            <person name="Lucas S."/>
            <person name="Coutinho P."/>
            <person name="Gong Y."/>
            <person name="Samejima M."/>
            <person name="Mahadevan R."/>
            <person name="Abou-Zaid M."/>
            <person name="de Vries R.P."/>
            <person name="Igarashi K."/>
            <person name="Yadav J.S."/>
            <person name="Grigoriev I.V."/>
            <person name="Master E.R."/>
        </authorList>
    </citation>
    <scope>NUCLEOTIDE SEQUENCE [LARGE SCALE GENOMIC DNA]</scope>
    <source>
        <strain evidence="7 8">HHB-10118-sp</strain>
    </source>
</reference>
<dbReference type="InterPro" id="IPR016167">
    <property type="entry name" value="FAD-bd_PCMH_sub1"/>
</dbReference>
<dbReference type="Proteomes" id="UP000008370">
    <property type="component" value="Unassembled WGS sequence"/>
</dbReference>
<dbReference type="InterPro" id="IPR016166">
    <property type="entry name" value="FAD-bd_PCMH"/>
</dbReference>
<gene>
    <name evidence="7" type="ORF">PHACADRAFT_147283</name>
</gene>
<dbReference type="PANTHER" id="PTHR42973">
    <property type="entry name" value="BINDING OXIDOREDUCTASE, PUTATIVE (AFU_ORTHOLOGUE AFUA_1G17690)-RELATED"/>
    <property type="match status" value="1"/>
</dbReference>
<dbReference type="InterPro" id="IPR036318">
    <property type="entry name" value="FAD-bd_PCMH-like_sf"/>
</dbReference>
<keyword evidence="3" id="KW-0285">Flavoprotein</keyword>
<dbReference type="InParanoid" id="K5W1I5"/>
<evidence type="ECO:0000256" key="4">
    <source>
        <dbReference type="ARBA" id="ARBA00022827"/>
    </source>
</evidence>
<keyword evidence="4" id="KW-0274">FAD</keyword>
<proteinExistence type="inferred from homology"/>
<dbReference type="EMBL" id="JH930474">
    <property type="protein sequence ID" value="EKM52970.1"/>
    <property type="molecule type" value="Genomic_DNA"/>
</dbReference>
<feature type="domain" description="FAD-binding PCMH-type" evidence="6">
    <location>
        <begin position="33"/>
        <end position="205"/>
    </location>
</feature>
<dbReference type="PROSITE" id="PS51387">
    <property type="entry name" value="FAD_PCMH"/>
    <property type="match status" value="1"/>
</dbReference>
<dbReference type="HOGENOM" id="CLU_018354_10_0_1"/>
<dbReference type="GO" id="GO:0016491">
    <property type="term" value="F:oxidoreductase activity"/>
    <property type="evidence" value="ECO:0007669"/>
    <property type="project" value="UniProtKB-KW"/>
</dbReference>
<dbReference type="Gene3D" id="3.30.465.10">
    <property type="match status" value="1"/>
</dbReference>
<evidence type="ECO:0000259" key="6">
    <source>
        <dbReference type="PROSITE" id="PS51387"/>
    </source>
</evidence>
<name>K5W1I5_PHACS</name>
<comment type="cofactor">
    <cofactor evidence="1">
        <name>FAD</name>
        <dbReference type="ChEBI" id="CHEBI:57692"/>
    </cofactor>
</comment>
<dbReference type="InterPro" id="IPR016169">
    <property type="entry name" value="FAD-bd_PCMH_sub2"/>
</dbReference>
<dbReference type="STRING" id="650164.K5W1I5"/>
<dbReference type="GO" id="GO:0071949">
    <property type="term" value="F:FAD binding"/>
    <property type="evidence" value="ECO:0007669"/>
    <property type="project" value="InterPro"/>
</dbReference>
<dbReference type="SUPFAM" id="SSF56176">
    <property type="entry name" value="FAD-binding/transporter-associated domain-like"/>
    <property type="match status" value="1"/>
</dbReference>
<sequence length="470" mass="51291">MSDSARFRDTFKGDILTPEDEGYERALARWAVNAIRRARIVAYVRDAEDVSTALRYAKENGIKVAIHGGGHSPNGASSVQDGLVIDLARYLNGVRADPENRLAYVGGGAKWATVNKATMEHGLAMVGGTVGHVSCSLLTLGGGYGWLSPMHGLTIDHLVSATVVPADGIVRTASKTENPDLFWGIRGGGCNFGVVTEFVFALHSQQRMVFGGPVIFSPDKLETIAKLIEAWFPTAGPKEAVHAYMGRGQDGSPAVTLLMFYNGSESEGRETFKSFTDLGPIVDTRREMSYDGFNSLLDEWAAPGKCNWIRGVAVDRATKVLMPEIFNKVVELSPPGKPFRVSLNLEYMSQDKVNSVPNDETAYSRDRPGLGNGIGAVFWDEDKPGLEAEAKQILDEITGLVKIPGLRYGNFNADTDVLPAPGATAKRTRAQELYGENYPRLQQLKRKYDPEMIFDKWYVIQPAPVDGGEL</sequence>
<dbReference type="InterPro" id="IPR050416">
    <property type="entry name" value="FAD-linked_Oxidoreductase"/>
</dbReference>
<comment type="similarity">
    <text evidence="2">Belongs to the oxygen-dependent FAD-linked oxidoreductase family.</text>
</comment>
<dbReference type="OrthoDB" id="415825at2759"/>
<dbReference type="Pfam" id="PF01565">
    <property type="entry name" value="FAD_binding_4"/>
    <property type="match status" value="1"/>
</dbReference>
<dbReference type="InterPro" id="IPR006094">
    <property type="entry name" value="Oxid_FAD_bind_N"/>
</dbReference>
<dbReference type="GeneID" id="18908720"/>
<evidence type="ECO:0000256" key="5">
    <source>
        <dbReference type="ARBA" id="ARBA00023002"/>
    </source>
</evidence>
<dbReference type="InterPro" id="IPR012951">
    <property type="entry name" value="BBE"/>
</dbReference>